<organism evidence="2 3">
    <name type="scientific">Microdochium bolleyi</name>
    <dbReference type="NCBI Taxonomy" id="196109"/>
    <lineage>
        <taxon>Eukaryota</taxon>
        <taxon>Fungi</taxon>
        <taxon>Dikarya</taxon>
        <taxon>Ascomycota</taxon>
        <taxon>Pezizomycotina</taxon>
        <taxon>Sordariomycetes</taxon>
        <taxon>Xylariomycetidae</taxon>
        <taxon>Xylariales</taxon>
        <taxon>Microdochiaceae</taxon>
        <taxon>Microdochium</taxon>
    </lineage>
</organism>
<reference evidence="3" key="1">
    <citation type="submission" date="2016-02" db="EMBL/GenBank/DDBJ databases">
        <title>Draft genome sequence of Microdochium bolleyi, a fungal endophyte of beachgrass.</title>
        <authorList>
            <consortium name="DOE Joint Genome Institute"/>
            <person name="David A.S."/>
            <person name="May G."/>
            <person name="Haridas S."/>
            <person name="Lim J."/>
            <person name="Wang M."/>
            <person name="Labutti K."/>
            <person name="Lipzen A."/>
            <person name="Barry K."/>
            <person name="Grigoriev I.V."/>
        </authorList>
    </citation>
    <scope>NUCLEOTIDE SEQUENCE [LARGE SCALE GENOMIC DNA]</scope>
    <source>
        <strain evidence="3">J235TASD1</strain>
    </source>
</reference>
<protein>
    <submittedName>
        <fullName evidence="2">Heterokaryon incompatibility protein-domain-containing protein</fullName>
    </submittedName>
</protein>
<dbReference type="InterPro" id="IPR010730">
    <property type="entry name" value="HET"/>
</dbReference>
<accession>A0A136IIE9</accession>
<keyword evidence="3" id="KW-1185">Reference proteome</keyword>
<proteinExistence type="predicted"/>
<dbReference type="PANTHER" id="PTHR10622:SF10">
    <property type="entry name" value="HET DOMAIN-CONTAINING PROTEIN"/>
    <property type="match status" value="1"/>
</dbReference>
<dbReference type="AlphaFoldDB" id="A0A136IIE9"/>
<evidence type="ECO:0000259" key="1">
    <source>
        <dbReference type="Pfam" id="PF06985"/>
    </source>
</evidence>
<dbReference type="OrthoDB" id="674604at2759"/>
<feature type="domain" description="Heterokaryon incompatibility" evidence="1">
    <location>
        <begin position="22"/>
        <end position="116"/>
    </location>
</feature>
<dbReference type="EMBL" id="KQ964341">
    <property type="protein sequence ID" value="KXJ84731.1"/>
    <property type="molecule type" value="Genomic_DNA"/>
</dbReference>
<dbReference type="STRING" id="196109.A0A136IIE9"/>
<sequence length="218" mass="25894">MRLLKTSDLQFEEHHGSEIPEYAILSHRWCEPELSYQDMCRIIEHGIVPHEPRTSSYHKIMNCRAQARRSGHGYIWADTCCIDKTSSAEYQEAINSMGQWYAESAICYAYLDDVDFSKLPDAPPRKFRHEVYNILQRSEWFTRGWTLQELIALQIAWIRNRETTCEEDMAYSLLGIFDLYMPLLYGEGRERAQRRLRQEVQKSNWIGFLLLLLWLQHI</sequence>
<dbReference type="InParanoid" id="A0A136IIE9"/>
<dbReference type="PANTHER" id="PTHR10622">
    <property type="entry name" value="HET DOMAIN-CONTAINING PROTEIN"/>
    <property type="match status" value="1"/>
</dbReference>
<gene>
    <name evidence="2" type="ORF">Micbo1qcDRAFT_186891</name>
</gene>
<evidence type="ECO:0000313" key="3">
    <source>
        <dbReference type="Proteomes" id="UP000070501"/>
    </source>
</evidence>
<name>A0A136IIE9_9PEZI</name>
<evidence type="ECO:0000313" key="2">
    <source>
        <dbReference type="EMBL" id="KXJ84731.1"/>
    </source>
</evidence>
<dbReference type="Pfam" id="PF06985">
    <property type="entry name" value="HET"/>
    <property type="match status" value="1"/>
</dbReference>
<dbReference type="Proteomes" id="UP000070501">
    <property type="component" value="Unassembled WGS sequence"/>
</dbReference>